<evidence type="ECO:0000313" key="2">
    <source>
        <dbReference type="EMBL" id="CAG2231988.1"/>
    </source>
</evidence>
<keyword evidence="3" id="KW-1185">Reference proteome</keyword>
<dbReference type="Gene3D" id="3.80.10.10">
    <property type="entry name" value="Ribonuclease Inhibitor"/>
    <property type="match status" value="1"/>
</dbReference>
<proteinExistence type="predicted"/>
<organism evidence="2 3">
    <name type="scientific">Mytilus edulis</name>
    <name type="common">Blue mussel</name>
    <dbReference type="NCBI Taxonomy" id="6550"/>
    <lineage>
        <taxon>Eukaryota</taxon>
        <taxon>Metazoa</taxon>
        <taxon>Spiralia</taxon>
        <taxon>Lophotrochozoa</taxon>
        <taxon>Mollusca</taxon>
        <taxon>Bivalvia</taxon>
        <taxon>Autobranchia</taxon>
        <taxon>Pteriomorphia</taxon>
        <taxon>Mytilida</taxon>
        <taxon>Mytiloidea</taxon>
        <taxon>Mytilidae</taxon>
        <taxon>Mytilinae</taxon>
        <taxon>Mytilus</taxon>
    </lineage>
</organism>
<keyword evidence="1" id="KW-0472">Membrane</keyword>
<sequence>MNLCVASTVDLSKKSLASIPTSISNDCTILDLSFNQLKIIPKDSLSELTGLLQIDLSHNPIDDIDEGFLQSNQQLNTIKCDSCFECSCFKSELHKWITRVTTTVITTSFTCEDGTSLQDIEHTLCSGVNSSNQYPHASNTVMIFMALEVVVAVNAAVVTILILVKNLKQRHERSDDVNGLVSTSNTINGICIEGDSAGNHIGIEMSKLGQKNEEISKIKNGTADDKCDVDKYQTNITVISARTTN</sequence>
<dbReference type="OrthoDB" id="1687175at2759"/>
<keyword evidence="1" id="KW-1133">Transmembrane helix</keyword>
<comment type="caution">
    <text evidence="2">The sequence shown here is derived from an EMBL/GenBank/DDBJ whole genome shotgun (WGS) entry which is preliminary data.</text>
</comment>
<reference evidence="2" key="1">
    <citation type="submission" date="2021-03" db="EMBL/GenBank/DDBJ databases">
        <authorList>
            <person name="Bekaert M."/>
        </authorList>
    </citation>
    <scope>NUCLEOTIDE SEQUENCE</scope>
</reference>
<evidence type="ECO:0000313" key="3">
    <source>
        <dbReference type="Proteomes" id="UP000683360"/>
    </source>
</evidence>
<keyword evidence="1" id="KW-0812">Transmembrane</keyword>
<dbReference type="Pfam" id="PF13855">
    <property type="entry name" value="LRR_8"/>
    <property type="match status" value="1"/>
</dbReference>
<dbReference type="InterPro" id="IPR001611">
    <property type="entry name" value="Leu-rich_rpt"/>
</dbReference>
<dbReference type="SUPFAM" id="SSF52058">
    <property type="entry name" value="L domain-like"/>
    <property type="match status" value="1"/>
</dbReference>
<feature type="transmembrane region" description="Helical" evidence="1">
    <location>
        <begin position="141"/>
        <end position="164"/>
    </location>
</feature>
<name>A0A8S3TQH1_MYTED</name>
<dbReference type="EMBL" id="CAJPWZ010002162">
    <property type="protein sequence ID" value="CAG2231988.1"/>
    <property type="molecule type" value="Genomic_DNA"/>
</dbReference>
<dbReference type="Proteomes" id="UP000683360">
    <property type="component" value="Unassembled WGS sequence"/>
</dbReference>
<dbReference type="InterPro" id="IPR032675">
    <property type="entry name" value="LRR_dom_sf"/>
</dbReference>
<dbReference type="AlphaFoldDB" id="A0A8S3TQH1"/>
<evidence type="ECO:0000256" key="1">
    <source>
        <dbReference type="SAM" id="Phobius"/>
    </source>
</evidence>
<gene>
    <name evidence="2" type="ORF">MEDL_44771</name>
</gene>
<accession>A0A8S3TQH1</accession>
<protein>
    <submittedName>
        <fullName evidence="2">Uncharacterized protein</fullName>
    </submittedName>
</protein>